<organism evidence="1">
    <name type="scientific">marine sediment metagenome</name>
    <dbReference type="NCBI Taxonomy" id="412755"/>
    <lineage>
        <taxon>unclassified sequences</taxon>
        <taxon>metagenomes</taxon>
        <taxon>ecological metagenomes</taxon>
    </lineage>
</organism>
<comment type="caution">
    <text evidence="1">The sequence shown here is derived from an EMBL/GenBank/DDBJ whole genome shotgun (WGS) entry which is preliminary data.</text>
</comment>
<dbReference type="AlphaFoldDB" id="A0A1B6NYN6"/>
<evidence type="ECO:0000313" key="1">
    <source>
        <dbReference type="EMBL" id="KTF08142.1"/>
    </source>
</evidence>
<reference evidence="1" key="1">
    <citation type="submission" date="2013-11" db="EMBL/GenBank/DDBJ databases">
        <title>Microbial diversity, functional groups and degradation webs in Northern and Southern Mediterranean and Red Sea marine crude oil polluted sites.</title>
        <authorList>
            <person name="Daffonchio D."/>
            <person name="Mapelli F."/>
            <person name="Ferrer M."/>
            <person name="Richter M."/>
            <person name="Cherif A."/>
            <person name="Malkawi H.I."/>
            <person name="Yakimov M.M."/>
            <person name="Abdel-Fattah Y.R."/>
            <person name="Blaghen M."/>
            <person name="Golyshin P.N."/>
            <person name="Kalogerakis N."/>
            <person name="Boon N."/>
            <person name="Magagnini M."/>
            <person name="Fava F."/>
        </authorList>
    </citation>
    <scope>NUCLEOTIDE SEQUENCE</scope>
</reference>
<proteinExistence type="predicted"/>
<gene>
    <name evidence="1" type="ORF">MGSAQ_000357</name>
</gene>
<protein>
    <submittedName>
        <fullName evidence="1">Uncharacterized protein</fullName>
    </submittedName>
</protein>
<name>A0A1B6NYN6_9ZZZZ</name>
<sequence length="71" mass="8094">MKTEVAISIAQANFRRLPDFLALYLLRLCYDCINLCISEIHSHFIVFCKIGFSQLNSLSGTNELTNGFHLE</sequence>
<dbReference type="EMBL" id="AYSL01000127">
    <property type="protein sequence ID" value="KTF08142.1"/>
    <property type="molecule type" value="Genomic_DNA"/>
</dbReference>
<accession>A0A1B6NYN6</accession>